<name>A0AAD3Y2Y9_NEPGR</name>
<protein>
    <recommendedName>
        <fullName evidence="2">BAH domain-containing protein</fullName>
    </recommendedName>
</protein>
<dbReference type="Pfam" id="PF01426">
    <property type="entry name" value="BAH"/>
    <property type="match status" value="1"/>
</dbReference>
<proteinExistence type="predicted"/>
<dbReference type="Proteomes" id="UP001279734">
    <property type="component" value="Unassembled WGS sequence"/>
</dbReference>
<accession>A0AAD3Y2Y9</accession>
<feature type="domain" description="BAH" evidence="2">
    <location>
        <begin position="164"/>
        <end position="283"/>
    </location>
</feature>
<keyword evidence="4" id="KW-1185">Reference proteome</keyword>
<evidence type="ECO:0000313" key="4">
    <source>
        <dbReference type="Proteomes" id="UP001279734"/>
    </source>
</evidence>
<sequence length="668" mass="76010">MCRNSLAFVEWKEHFVSQERGSRLVHYILKDSSGESILAVVGTERSLRHMVYVVADEFVKAYGEESSVASGFKWRSRREVVDWLTSMLCKQQLHELTKCDSNKVIGSSAMPFSGLSAQQINASDKTGDQENKFKQPCSDILWLGNAWACGKQLKHYPAFCRNGTTIAIQSFVFVMAKEGNEYVAYLEDMYEDKRGQKKVKVRWFHHSQEVKSVINLRNTCPKEVFITPNTQVISAECVDGPAIVLSREHFEKCMAGYPQSLPPKIHLCFRQFRNNKIKPFDLSKLRGYFDQPILSCLEAYTFLKPNCICYGLTRGEVKAFNADENVVRGTKRTRNFGEQQGFLKVHSGAGQHWKKIAYEPLCRDIKYNLSSRRLFTLKNVEFNKCWDGRVLKVDEKIELLSQDSGIRGCWFRCTVLEISRKQVKVQYDDLEDQDGCGNLEEWVPAFRLAAPDKLSVRCPGRPTIRPCPPNTNVADSSYEVGAPVDAWWSDGWWEGIIAGVSNGVNDSMQVYIPGENLFLNVLRKNLRVSRDWTGSQWIDIIPKPDILSVMDDESADFDKPNDEIPQKGNVNGIQNKEDNLVVLPCLEDHPENMNKILVKNDCDDDDNMNKILVKNDCDDDDQDYGDHADDHGENENGDGKTNDVQDEHDQGESGRTMNEAIDLMEVAM</sequence>
<dbReference type="InterPro" id="IPR008395">
    <property type="entry name" value="Agenet-like_dom"/>
</dbReference>
<dbReference type="SMART" id="SM00743">
    <property type="entry name" value="Agenet"/>
    <property type="match status" value="2"/>
</dbReference>
<evidence type="ECO:0000259" key="2">
    <source>
        <dbReference type="PROSITE" id="PS51038"/>
    </source>
</evidence>
<dbReference type="SMART" id="SM00439">
    <property type="entry name" value="BAH"/>
    <property type="match status" value="1"/>
</dbReference>
<evidence type="ECO:0000313" key="3">
    <source>
        <dbReference type="EMBL" id="GMH25036.1"/>
    </source>
</evidence>
<feature type="region of interest" description="Disordered" evidence="1">
    <location>
        <begin position="617"/>
        <end position="668"/>
    </location>
</feature>
<dbReference type="EMBL" id="BSYO01000028">
    <property type="protein sequence ID" value="GMH25036.1"/>
    <property type="molecule type" value="Genomic_DNA"/>
</dbReference>
<feature type="compositionally biased region" description="Basic and acidic residues" evidence="1">
    <location>
        <begin position="624"/>
        <end position="652"/>
    </location>
</feature>
<dbReference type="CDD" id="cd20405">
    <property type="entry name" value="Tudor_Agenet_AtDUF_rpt1_3"/>
    <property type="match status" value="1"/>
</dbReference>
<organism evidence="3 4">
    <name type="scientific">Nepenthes gracilis</name>
    <name type="common">Slender pitcher plant</name>
    <dbReference type="NCBI Taxonomy" id="150966"/>
    <lineage>
        <taxon>Eukaryota</taxon>
        <taxon>Viridiplantae</taxon>
        <taxon>Streptophyta</taxon>
        <taxon>Embryophyta</taxon>
        <taxon>Tracheophyta</taxon>
        <taxon>Spermatophyta</taxon>
        <taxon>Magnoliopsida</taxon>
        <taxon>eudicotyledons</taxon>
        <taxon>Gunneridae</taxon>
        <taxon>Pentapetalae</taxon>
        <taxon>Caryophyllales</taxon>
        <taxon>Nepenthaceae</taxon>
        <taxon>Nepenthes</taxon>
    </lineage>
</organism>
<dbReference type="PANTHER" id="PTHR31917:SF101">
    <property type="entry name" value="OS07G0607300 PROTEIN"/>
    <property type="match status" value="1"/>
</dbReference>
<dbReference type="PANTHER" id="PTHR31917">
    <property type="entry name" value="AGENET DOMAIN-CONTAINING PROTEIN-RELATED"/>
    <property type="match status" value="1"/>
</dbReference>
<gene>
    <name evidence="3" type="ORF">Nepgr_026879</name>
</gene>
<evidence type="ECO:0000256" key="1">
    <source>
        <dbReference type="SAM" id="MobiDB-lite"/>
    </source>
</evidence>
<dbReference type="Gene3D" id="2.30.30.490">
    <property type="match status" value="1"/>
</dbReference>
<dbReference type="InterPro" id="IPR014002">
    <property type="entry name" value="Agenet_dom_plant"/>
</dbReference>
<comment type="caution">
    <text evidence="3">The sequence shown here is derived from an EMBL/GenBank/DDBJ whole genome shotgun (WGS) entry which is preliminary data.</text>
</comment>
<dbReference type="InterPro" id="IPR001025">
    <property type="entry name" value="BAH_dom"/>
</dbReference>
<dbReference type="InterPro" id="IPR043151">
    <property type="entry name" value="BAH_sf"/>
</dbReference>
<dbReference type="AlphaFoldDB" id="A0AAD3Y2Y9"/>
<dbReference type="PROSITE" id="PS51038">
    <property type="entry name" value="BAH"/>
    <property type="match status" value="1"/>
</dbReference>
<dbReference type="Pfam" id="PF05641">
    <property type="entry name" value="Agenet"/>
    <property type="match status" value="1"/>
</dbReference>
<reference evidence="3" key="1">
    <citation type="submission" date="2023-05" db="EMBL/GenBank/DDBJ databases">
        <title>Nepenthes gracilis genome sequencing.</title>
        <authorList>
            <person name="Fukushima K."/>
        </authorList>
    </citation>
    <scope>NUCLEOTIDE SEQUENCE</scope>
    <source>
        <strain evidence="3">SING2019-196</strain>
    </source>
</reference>
<dbReference type="GO" id="GO:0003682">
    <property type="term" value="F:chromatin binding"/>
    <property type="evidence" value="ECO:0007669"/>
    <property type="project" value="InterPro"/>
</dbReference>